<keyword evidence="1" id="KW-1133">Transmembrane helix</keyword>
<feature type="transmembrane region" description="Helical" evidence="1">
    <location>
        <begin position="42"/>
        <end position="62"/>
    </location>
</feature>
<keyword evidence="3" id="KW-1185">Reference proteome</keyword>
<dbReference type="AlphaFoldDB" id="A0AAE3GX78"/>
<evidence type="ECO:0000313" key="3">
    <source>
        <dbReference type="Proteomes" id="UP001204953"/>
    </source>
</evidence>
<name>A0AAE3GX78_9CYAN</name>
<evidence type="ECO:0000256" key="1">
    <source>
        <dbReference type="SAM" id="Phobius"/>
    </source>
</evidence>
<keyword evidence="1" id="KW-0812">Transmembrane</keyword>
<dbReference type="Proteomes" id="UP001204953">
    <property type="component" value="Unassembled WGS sequence"/>
</dbReference>
<comment type="caution">
    <text evidence="2">The sequence shown here is derived from an EMBL/GenBank/DDBJ whole genome shotgun (WGS) entry which is preliminary data.</text>
</comment>
<gene>
    <name evidence="2" type="ORF">NJ959_23860</name>
</gene>
<accession>A0AAE3GX78</accession>
<organism evidence="2 3">
    <name type="scientific">Limnofasciculus baicalensis BBK-W-15</name>
    <dbReference type="NCBI Taxonomy" id="2699891"/>
    <lineage>
        <taxon>Bacteria</taxon>
        <taxon>Bacillati</taxon>
        <taxon>Cyanobacteriota</taxon>
        <taxon>Cyanophyceae</taxon>
        <taxon>Coleofasciculales</taxon>
        <taxon>Coleofasciculaceae</taxon>
        <taxon>Limnofasciculus</taxon>
        <taxon>Limnofasciculus baicalensis</taxon>
    </lineage>
</organism>
<keyword evidence="1" id="KW-0472">Membrane</keyword>
<evidence type="ECO:0000313" key="2">
    <source>
        <dbReference type="EMBL" id="MCP2731466.1"/>
    </source>
</evidence>
<proteinExistence type="predicted"/>
<reference evidence="2" key="1">
    <citation type="submission" date="2022-06" db="EMBL/GenBank/DDBJ databases">
        <title>New cyanobacteria of genus Symplocastrum in benthos of Lake Baikal.</title>
        <authorList>
            <person name="Sorokovikova E."/>
            <person name="Tikhonova I."/>
            <person name="Krasnopeev A."/>
            <person name="Evseev P."/>
            <person name="Gladkikh A."/>
            <person name="Belykh O."/>
        </authorList>
    </citation>
    <scope>NUCLEOTIDE SEQUENCE</scope>
    <source>
        <strain evidence="2">BBK-W-15</strain>
    </source>
</reference>
<dbReference type="EMBL" id="JAMZMM010000335">
    <property type="protein sequence ID" value="MCP2731466.1"/>
    <property type="molecule type" value="Genomic_DNA"/>
</dbReference>
<sequence length="72" mass="8327">MAQICYKKQQLIELLNPIVISALILNNLTFKIRFKDIDDNLFSYSVLVRLMVFAVIFNRHAILANTEKKSQG</sequence>
<protein>
    <submittedName>
        <fullName evidence="2">Uncharacterized protein</fullName>
    </submittedName>
</protein>